<reference evidence="3 4" key="1">
    <citation type="submission" date="2019-06" db="EMBL/GenBank/DDBJ databases">
        <title>Genomic Encyclopedia of Type Strains, Phase IV (KMG-V): Genome sequencing to study the core and pangenomes of soil and plant-associated prokaryotes.</title>
        <authorList>
            <person name="Whitman W."/>
        </authorList>
    </citation>
    <scope>NUCLEOTIDE SEQUENCE [LARGE SCALE GENOMIC DNA]</scope>
    <source>
        <strain evidence="3 4">BR 11622</strain>
    </source>
</reference>
<dbReference type="Pfam" id="PF00275">
    <property type="entry name" value="EPSP_synthase"/>
    <property type="match status" value="1"/>
</dbReference>
<dbReference type="Proteomes" id="UP000315751">
    <property type="component" value="Unassembled WGS sequence"/>
</dbReference>
<dbReference type="InterPro" id="IPR036968">
    <property type="entry name" value="Enolpyruvate_Tfrase_sf"/>
</dbReference>
<dbReference type="InterPro" id="IPR013792">
    <property type="entry name" value="RNA3'P_cycl/enolpyr_Trfase_a/b"/>
</dbReference>
<evidence type="ECO:0000313" key="4">
    <source>
        <dbReference type="Proteomes" id="UP000315751"/>
    </source>
</evidence>
<protein>
    <submittedName>
        <fullName evidence="3">3-phosphoshikimate 1-carboxyvinyltransferase</fullName>
    </submittedName>
</protein>
<accession>A0A560GVS2</accession>
<evidence type="ECO:0000313" key="3">
    <source>
        <dbReference type="EMBL" id="TWB38125.1"/>
    </source>
</evidence>
<evidence type="ECO:0000259" key="2">
    <source>
        <dbReference type="Pfam" id="PF00275"/>
    </source>
</evidence>
<evidence type="ECO:0000256" key="1">
    <source>
        <dbReference type="ARBA" id="ARBA00022679"/>
    </source>
</evidence>
<dbReference type="SUPFAM" id="SSF55205">
    <property type="entry name" value="EPT/RTPC-like"/>
    <property type="match status" value="1"/>
</dbReference>
<proteinExistence type="predicted"/>
<dbReference type="PANTHER" id="PTHR21090">
    <property type="entry name" value="AROM/DEHYDROQUINATE SYNTHASE"/>
    <property type="match status" value="1"/>
</dbReference>
<gene>
    <name evidence="3" type="ORF">FBZ90_113120</name>
</gene>
<name>A0A560GVS2_9PROT</name>
<keyword evidence="1 3" id="KW-0808">Transferase</keyword>
<dbReference type="AlphaFoldDB" id="A0A560GVS2"/>
<dbReference type="EMBL" id="VITR01000013">
    <property type="protein sequence ID" value="TWB38125.1"/>
    <property type="molecule type" value="Genomic_DNA"/>
</dbReference>
<feature type="domain" description="Enolpyruvate transferase" evidence="2">
    <location>
        <begin position="22"/>
        <end position="420"/>
    </location>
</feature>
<dbReference type="InterPro" id="IPR001986">
    <property type="entry name" value="Enolpyruvate_Tfrase_dom"/>
</dbReference>
<keyword evidence="4" id="KW-1185">Reference proteome</keyword>
<comment type="caution">
    <text evidence="3">The sequence shown here is derived from an EMBL/GenBank/DDBJ whole genome shotgun (WGS) entry which is preliminary data.</text>
</comment>
<dbReference type="PANTHER" id="PTHR21090:SF5">
    <property type="entry name" value="PENTAFUNCTIONAL AROM POLYPEPTIDE"/>
    <property type="match status" value="1"/>
</dbReference>
<organism evidence="3 4">
    <name type="scientific">Nitrospirillum amazonense</name>
    <dbReference type="NCBI Taxonomy" id="28077"/>
    <lineage>
        <taxon>Bacteria</taxon>
        <taxon>Pseudomonadati</taxon>
        <taxon>Pseudomonadota</taxon>
        <taxon>Alphaproteobacteria</taxon>
        <taxon>Rhodospirillales</taxon>
        <taxon>Azospirillaceae</taxon>
        <taxon>Nitrospirillum</taxon>
    </lineage>
</organism>
<dbReference type="GO" id="GO:0003866">
    <property type="term" value="F:3-phosphoshikimate 1-carboxyvinyltransferase activity"/>
    <property type="evidence" value="ECO:0007669"/>
    <property type="project" value="TreeGrafter"/>
</dbReference>
<sequence length="449" mass="44172">MVAHMSASAHPDAMPTWTSAPVSTISGYAAVPGDPAVAVRALVLAALTVGESRVAGAPLAGLGPLVQALRTLGARVEDGGEGAWHVRGVGVGGLRQAAGLLDLEGDGLAFALLSGVLATQAGETFLTTRHPGAAAFLKATLPPLARMGAAFTPAGDGLGGVRPPLLLRGTARAVPVDHRPLAPVACDAKSALLLAALNIAGRTTVVEETPTADHTERLLRQFGAALVTRRQPDGAWAVSVDGQRELRPAVVALPGDAALAGAALAAAMLRPGSDVTLTGVGVGEHRGALFPVLRAMGADLTMRPTATTGAGEPMADLRLSASGRAMPGGEVEAGALTQGELALAAVVAARTLGTTTLRGLAPGAVRAAAALVPVLAACGVSATAGADVLVITGDGQPPTGGATVTVGAEMAPAFLALGAAAARPIAVRADTGPDAARLLNMLGAAITPG</sequence>
<dbReference type="OrthoDB" id="9809920at2"/>
<dbReference type="GO" id="GO:0009423">
    <property type="term" value="P:chorismate biosynthetic process"/>
    <property type="evidence" value="ECO:0007669"/>
    <property type="project" value="TreeGrafter"/>
</dbReference>
<dbReference type="Gene3D" id="3.65.10.10">
    <property type="entry name" value="Enolpyruvate transferase domain"/>
    <property type="match status" value="2"/>
</dbReference>